<proteinExistence type="predicted"/>
<sequence length="81" mass="9072">MDTVIPNLDLIFEFAGNASTEIVVALAGILIWIRVGMLGRAMRLQQKANLAKAELFIASEHSLHERLEAVLTEIREQKIRS</sequence>
<dbReference type="EMBL" id="VHSH01000003">
    <property type="protein sequence ID" value="TQV80402.1"/>
    <property type="molecule type" value="Genomic_DNA"/>
</dbReference>
<evidence type="ECO:0000313" key="2">
    <source>
        <dbReference type="EMBL" id="TQV80402.1"/>
    </source>
</evidence>
<protein>
    <submittedName>
        <fullName evidence="2">Uncharacterized protein</fullName>
    </submittedName>
</protein>
<accession>A0A545TT56</accession>
<dbReference type="AlphaFoldDB" id="A0A545TT56"/>
<comment type="caution">
    <text evidence="2">The sequence shown here is derived from an EMBL/GenBank/DDBJ whole genome shotgun (WGS) entry which is preliminary data.</text>
</comment>
<gene>
    <name evidence="2" type="ORF">FKG95_09460</name>
</gene>
<reference evidence="2 3" key="1">
    <citation type="submission" date="2019-06" db="EMBL/GenBank/DDBJ databases">
        <title>Whole genome sequence for Rhodospirillaceae sp. R148.</title>
        <authorList>
            <person name="Wang G."/>
        </authorList>
    </citation>
    <scope>NUCLEOTIDE SEQUENCE [LARGE SCALE GENOMIC DNA]</scope>
    <source>
        <strain evidence="2 3">R148</strain>
    </source>
</reference>
<dbReference type="Proteomes" id="UP000315252">
    <property type="component" value="Unassembled WGS sequence"/>
</dbReference>
<keyword evidence="3" id="KW-1185">Reference proteome</keyword>
<keyword evidence="1" id="KW-0812">Transmembrane</keyword>
<evidence type="ECO:0000313" key="3">
    <source>
        <dbReference type="Proteomes" id="UP000315252"/>
    </source>
</evidence>
<organism evidence="2 3">
    <name type="scientific">Denitrobaculum tricleocarpae</name>
    <dbReference type="NCBI Taxonomy" id="2591009"/>
    <lineage>
        <taxon>Bacteria</taxon>
        <taxon>Pseudomonadati</taxon>
        <taxon>Pseudomonadota</taxon>
        <taxon>Alphaproteobacteria</taxon>
        <taxon>Rhodospirillales</taxon>
        <taxon>Rhodospirillaceae</taxon>
        <taxon>Denitrobaculum</taxon>
    </lineage>
</organism>
<keyword evidence="1" id="KW-0472">Membrane</keyword>
<keyword evidence="1" id="KW-1133">Transmembrane helix</keyword>
<feature type="transmembrane region" description="Helical" evidence="1">
    <location>
        <begin position="14"/>
        <end position="33"/>
    </location>
</feature>
<dbReference type="RefSeq" id="WP_142896115.1">
    <property type="nucleotide sequence ID" value="NZ_ML660054.1"/>
</dbReference>
<name>A0A545TT56_9PROT</name>
<evidence type="ECO:0000256" key="1">
    <source>
        <dbReference type="SAM" id="Phobius"/>
    </source>
</evidence>